<dbReference type="EMBL" id="JACGCI010000044">
    <property type="protein sequence ID" value="KAF6752483.1"/>
    <property type="molecule type" value="Genomic_DNA"/>
</dbReference>
<organism evidence="2 3">
    <name type="scientific">Ephemerocybe angulata</name>
    <dbReference type="NCBI Taxonomy" id="980116"/>
    <lineage>
        <taxon>Eukaryota</taxon>
        <taxon>Fungi</taxon>
        <taxon>Dikarya</taxon>
        <taxon>Basidiomycota</taxon>
        <taxon>Agaricomycotina</taxon>
        <taxon>Agaricomycetes</taxon>
        <taxon>Agaricomycetidae</taxon>
        <taxon>Agaricales</taxon>
        <taxon>Agaricineae</taxon>
        <taxon>Psathyrellaceae</taxon>
        <taxon>Ephemerocybe</taxon>
    </lineage>
</organism>
<comment type="caution">
    <text evidence="2">The sequence shown here is derived from an EMBL/GenBank/DDBJ whole genome shotgun (WGS) entry which is preliminary data.</text>
</comment>
<feature type="region of interest" description="Disordered" evidence="1">
    <location>
        <begin position="170"/>
        <end position="206"/>
    </location>
</feature>
<feature type="compositionally biased region" description="Basic and acidic residues" evidence="1">
    <location>
        <begin position="182"/>
        <end position="191"/>
    </location>
</feature>
<dbReference type="AlphaFoldDB" id="A0A8H6HV90"/>
<feature type="compositionally biased region" description="Basic and acidic residues" evidence="1">
    <location>
        <begin position="257"/>
        <end position="272"/>
    </location>
</feature>
<accession>A0A8H6HV90</accession>
<sequence length="378" mass="42434">MTMWKGVAWRGCSASSLPESSMLGISFALPFASYPSRDMHAYVYSMLLVKPLENDSRFRRPSEQGLVPMYIEHPGRQTSNQWSVAEVEVGGPARGILDTITTPHVVALVFKEAPSMWEYERGGGGDDDLRLRTIWLCDARAGYAGVRRKARWFCICLDLTEEGGIKRSNVRAGTLTHREKRRRSESPKSDSRPITTTEPDVQSFHRINNGRTYDAWNISPDTTKRRAPYAVHQFQPSTHVLESTHRRYYIPISLSDRRTTSERAVGRSRQNDASRPSYIPKAPSTPPLPIPPIGRPVRCIEAPSPEENYAQLAAPSQSSTRTTPHRVDHPTTVTAHTIGRAPLYHNTATVKGADALRPYILNGPNMRVRRLAIEKVVL</sequence>
<evidence type="ECO:0000313" key="2">
    <source>
        <dbReference type="EMBL" id="KAF6752483.1"/>
    </source>
</evidence>
<name>A0A8H6HV90_9AGAR</name>
<protein>
    <submittedName>
        <fullName evidence="2">Uncharacterized protein</fullName>
    </submittedName>
</protein>
<dbReference type="Proteomes" id="UP000521943">
    <property type="component" value="Unassembled WGS sequence"/>
</dbReference>
<evidence type="ECO:0000313" key="3">
    <source>
        <dbReference type="Proteomes" id="UP000521943"/>
    </source>
</evidence>
<feature type="compositionally biased region" description="Polar residues" evidence="1">
    <location>
        <begin position="194"/>
        <end position="206"/>
    </location>
</feature>
<keyword evidence="3" id="KW-1185">Reference proteome</keyword>
<gene>
    <name evidence="2" type="ORF">DFP72DRAFT_1047238</name>
</gene>
<evidence type="ECO:0000256" key="1">
    <source>
        <dbReference type="SAM" id="MobiDB-lite"/>
    </source>
</evidence>
<feature type="region of interest" description="Disordered" evidence="1">
    <location>
        <begin position="257"/>
        <end position="295"/>
    </location>
</feature>
<proteinExistence type="predicted"/>
<reference evidence="2 3" key="1">
    <citation type="submission" date="2020-07" db="EMBL/GenBank/DDBJ databases">
        <title>Comparative genomics of pyrophilous fungi reveals a link between fire events and developmental genes.</title>
        <authorList>
            <consortium name="DOE Joint Genome Institute"/>
            <person name="Steindorff A.S."/>
            <person name="Carver A."/>
            <person name="Calhoun S."/>
            <person name="Stillman K."/>
            <person name="Liu H."/>
            <person name="Lipzen A."/>
            <person name="Pangilinan J."/>
            <person name="Labutti K."/>
            <person name="Bruns T.D."/>
            <person name="Grigoriev I.V."/>
        </authorList>
    </citation>
    <scope>NUCLEOTIDE SEQUENCE [LARGE SCALE GENOMIC DNA]</scope>
    <source>
        <strain evidence="2 3">CBS 144469</strain>
    </source>
</reference>
<feature type="compositionally biased region" description="Pro residues" evidence="1">
    <location>
        <begin position="283"/>
        <end position="294"/>
    </location>
</feature>